<keyword evidence="1" id="KW-0812">Transmembrane</keyword>
<comment type="caution">
    <text evidence="2">The sequence shown here is derived from an EMBL/GenBank/DDBJ whole genome shotgun (WGS) entry which is preliminary data.</text>
</comment>
<dbReference type="Pfam" id="PF05145">
    <property type="entry name" value="AbrB"/>
    <property type="match status" value="1"/>
</dbReference>
<dbReference type="PANTHER" id="PTHR38457">
    <property type="entry name" value="REGULATOR ABRB-RELATED"/>
    <property type="match status" value="1"/>
</dbReference>
<feature type="transmembrane region" description="Helical" evidence="1">
    <location>
        <begin position="42"/>
        <end position="60"/>
    </location>
</feature>
<feature type="transmembrane region" description="Helical" evidence="1">
    <location>
        <begin position="66"/>
        <end position="91"/>
    </location>
</feature>
<feature type="transmembrane region" description="Helical" evidence="1">
    <location>
        <begin position="242"/>
        <end position="267"/>
    </location>
</feature>
<sequence length="334" mass="34008">MGTAGGILFFLMHLPLPWMLGALFATMAAAVGGAPVTAPARLRPVVVAVIGVLLGARFTPEVATQASVWLGTVAVLMAYVVAVALVVVPFYHRFGRMDWTTAYFAGMPGGLSEMIEIGEANGAKPAPIILAHSLRIVITIALIAFWFRFVQGQDVGAASGPPQLALSWVDAAVLLGCAVAGSVLGKRLHLPAPTFLGPMALSAALHLTGLTHSAPPPLLVTAAQVILGTVLGCRFQGIGAAVLLRAVGLSLAATALTLMLASGAGLAMRAVAGVGVDQAILALAPGGLTEMGLVALAIHADVAFVALHHVVRILFVILLAPLAYRALAGGSLGR</sequence>
<keyword evidence="3" id="KW-1185">Reference proteome</keyword>
<dbReference type="Proteomes" id="UP000241899">
    <property type="component" value="Unassembled WGS sequence"/>
</dbReference>
<dbReference type="InterPro" id="IPR007820">
    <property type="entry name" value="AbrB_fam"/>
</dbReference>
<name>A0A2T4JHJ9_9RHOB</name>
<dbReference type="AlphaFoldDB" id="A0A2T4JHJ9"/>
<dbReference type="NCBIfam" id="TIGR03082">
    <property type="entry name" value="Gneg_AbrB_dup"/>
    <property type="match status" value="2"/>
</dbReference>
<evidence type="ECO:0000313" key="2">
    <source>
        <dbReference type="EMBL" id="PTE17392.1"/>
    </source>
</evidence>
<feature type="transmembrane region" description="Helical" evidence="1">
    <location>
        <begin position="310"/>
        <end position="327"/>
    </location>
</feature>
<feature type="transmembrane region" description="Helical" evidence="1">
    <location>
        <begin position="217"/>
        <end position="235"/>
    </location>
</feature>
<dbReference type="GO" id="GO:0010468">
    <property type="term" value="P:regulation of gene expression"/>
    <property type="evidence" value="ECO:0007669"/>
    <property type="project" value="InterPro"/>
</dbReference>
<proteinExistence type="predicted"/>
<feature type="transmembrane region" description="Helical" evidence="1">
    <location>
        <begin position="6"/>
        <end position="30"/>
    </location>
</feature>
<feature type="transmembrane region" description="Helical" evidence="1">
    <location>
        <begin position="167"/>
        <end position="185"/>
    </location>
</feature>
<dbReference type="InterPro" id="IPR017516">
    <property type="entry name" value="AbrB_dup"/>
</dbReference>
<keyword evidence="1" id="KW-1133">Transmembrane helix</keyword>
<dbReference type="EMBL" id="PZKF01000019">
    <property type="protein sequence ID" value="PTE17392.1"/>
    <property type="molecule type" value="Genomic_DNA"/>
</dbReference>
<dbReference type="OrthoDB" id="7157734at2"/>
<accession>A0A2T4JHJ9</accession>
<feature type="transmembrane region" description="Helical" evidence="1">
    <location>
        <begin position="279"/>
        <end position="298"/>
    </location>
</feature>
<gene>
    <name evidence="2" type="ORF">C5F46_09665</name>
</gene>
<feature type="transmembrane region" description="Helical" evidence="1">
    <location>
        <begin position="128"/>
        <end position="147"/>
    </location>
</feature>
<keyword evidence="1" id="KW-0472">Membrane</keyword>
<dbReference type="PANTHER" id="PTHR38457:SF1">
    <property type="entry name" value="REGULATOR ABRB-RELATED"/>
    <property type="match status" value="1"/>
</dbReference>
<evidence type="ECO:0000313" key="3">
    <source>
        <dbReference type="Proteomes" id="UP000241899"/>
    </source>
</evidence>
<protein>
    <submittedName>
        <fullName evidence="2">AbrB family transcriptional regulator</fullName>
    </submittedName>
</protein>
<evidence type="ECO:0000256" key="1">
    <source>
        <dbReference type="SAM" id="Phobius"/>
    </source>
</evidence>
<dbReference type="GO" id="GO:0016020">
    <property type="term" value="C:membrane"/>
    <property type="evidence" value="ECO:0007669"/>
    <property type="project" value="InterPro"/>
</dbReference>
<dbReference type="PIRSF" id="PIRSF038991">
    <property type="entry name" value="Protein_AbrB"/>
    <property type="match status" value="1"/>
</dbReference>
<reference evidence="2 3" key="1">
    <citation type="submission" date="2018-03" db="EMBL/GenBank/DDBJ databases">
        <title>Rhodobacter veldkampii.</title>
        <authorList>
            <person name="Meyer T.E."/>
            <person name="Miller S."/>
            <person name="Lodha T."/>
            <person name="Gandham S."/>
            <person name="Chintalapati S."/>
            <person name="Chintalapati V.R."/>
        </authorList>
    </citation>
    <scope>NUCLEOTIDE SEQUENCE [LARGE SCALE GENOMIC DNA]</scope>
    <source>
        <strain evidence="2 3">DSM 11550</strain>
    </source>
</reference>
<organism evidence="2 3">
    <name type="scientific">Phaeovulum veldkampii DSM 11550</name>
    <dbReference type="NCBI Taxonomy" id="1185920"/>
    <lineage>
        <taxon>Bacteria</taxon>
        <taxon>Pseudomonadati</taxon>
        <taxon>Pseudomonadota</taxon>
        <taxon>Alphaproteobacteria</taxon>
        <taxon>Rhodobacterales</taxon>
        <taxon>Paracoccaceae</taxon>
        <taxon>Phaeovulum</taxon>
    </lineage>
</organism>